<dbReference type="AlphaFoldDB" id="A0A2Z2MPC0"/>
<feature type="region of interest" description="Disordered" evidence="1">
    <location>
        <begin position="58"/>
        <end position="110"/>
    </location>
</feature>
<dbReference type="KEGG" id="tsl:A3L11_10815"/>
<evidence type="ECO:0000313" key="3">
    <source>
        <dbReference type="Proteomes" id="UP000250125"/>
    </source>
</evidence>
<dbReference type="Proteomes" id="UP000250125">
    <property type="component" value="Chromosome"/>
</dbReference>
<evidence type="ECO:0000313" key="2">
    <source>
        <dbReference type="EMBL" id="ASJ09698.1"/>
    </source>
</evidence>
<organism evidence="2 3">
    <name type="scientific">Thermococcus siculi</name>
    <dbReference type="NCBI Taxonomy" id="72803"/>
    <lineage>
        <taxon>Archaea</taxon>
        <taxon>Methanobacteriati</taxon>
        <taxon>Methanobacteriota</taxon>
        <taxon>Thermococci</taxon>
        <taxon>Thermococcales</taxon>
        <taxon>Thermococcaceae</taxon>
        <taxon>Thermococcus</taxon>
    </lineage>
</organism>
<proteinExistence type="predicted"/>
<accession>A0A2Z2MPC0</accession>
<feature type="compositionally biased region" description="Polar residues" evidence="1">
    <location>
        <begin position="90"/>
        <end position="110"/>
    </location>
</feature>
<keyword evidence="3" id="KW-1185">Reference proteome</keyword>
<gene>
    <name evidence="2" type="ORF">A3L11_10815</name>
</gene>
<name>A0A2Z2MPC0_9EURY</name>
<evidence type="ECO:0000256" key="1">
    <source>
        <dbReference type="SAM" id="MobiDB-lite"/>
    </source>
</evidence>
<dbReference type="EMBL" id="CP015103">
    <property type="protein sequence ID" value="ASJ09698.1"/>
    <property type="molecule type" value="Genomic_DNA"/>
</dbReference>
<reference evidence="2 3" key="1">
    <citation type="submission" date="2016-04" db="EMBL/GenBank/DDBJ databases">
        <title>Complete genome sequence of Thermococcus siculi type strain RG-20.</title>
        <authorList>
            <person name="Oger P.M."/>
        </authorList>
    </citation>
    <scope>NUCLEOTIDE SEQUENCE [LARGE SCALE GENOMIC DNA]</scope>
    <source>
        <strain evidence="2 3">RG-20</strain>
    </source>
</reference>
<protein>
    <submittedName>
        <fullName evidence="2">Uncharacterized protein</fullName>
    </submittedName>
</protein>
<feature type="region of interest" description="Disordered" evidence="1">
    <location>
        <begin position="1"/>
        <end position="25"/>
    </location>
</feature>
<sequence length="127" mass="13579">MGLLEGLPPFRTTVREPSPFSAFSTSKESPAVMKVLITAIVRLGASSGVLEEPEYPAAMAKAPRNARGSRRGMGREFEGDSPNPLHQRGSAVNNSPTRIGTLSSFKTSSTTEEGISTVRFPFPVAWA</sequence>